<accession>A0A2N9H454</accession>
<name>A0A2N9H454_FAGSY</name>
<organism evidence="1">
    <name type="scientific">Fagus sylvatica</name>
    <name type="common">Beechnut</name>
    <dbReference type="NCBI Taxonomy" id="28930"/>
    <lineage>
        <taxon>Eukaryota</taxon>
        <taxon>Viridiplantae</taxon>
        <taxon>Streptophyta</taxon>
        <taxon>Embryophyta</taxon>
        <taxon>Tracheophyta</taxon>
        <taxon>Spermatophyta</taxon>
        <taxon>Magnoliopsida</taxon>
        <taxon>eudicotyledons</taxon>
        <taxon>Gunneridae</taxon>
        <taxon>Pentapetalae</taxon>
        <taxon>rosids</taxon>
        <taxon>fabids</taxon>
        <taxon>Fagales</taxon>
        <taxon>Fagaceae</taxon>
        <taxon>Fagus</taxon>
    </lineage>
</organism>
<protein>
    <submittedName>
        <fullName evidence="1">Uncharacterized protein</fullName>
    </submittedName>
</protein>
<dbReference type="AlphaFoldDB" id="A0A2N9H454"/>
<dbReference type="EMBL" id="OIVN01003171">
    <property type="protein sequence ID" value="SPD09276.1"/>
    <property type="molecule type" value="Genomic_DNA"/>
</dbReference>
<dbReference type="PANTHER" id="PTHR46310:SF7">
    <property type="entry name" value="AMIDASE 1"/>
    <property type="match status" value="1"/>
</dbReference>
<evidence type="ECO:0000313" key="1">
    <source>
        <dbReference type="EMBL" id="SPD09276.1"/>
    </source>
</evidence>
<dbReference type="PANTHER" id="PTHR46310">
    <property type="entry name" value="AMIDASE 1"/>
    <property type="match status" value="1"/>
</dbReference>
<sequence>MQSLGTMSRRKVPSLKQFMTKVNSAQEYDIPSLAALASAMLLLQWYEFKNNHGEWVSTVKPDLGLWVSLWEALRTTDENVDVCHSAVKTMCCLMLFFSNGLTPLKGALDFGVHAIPTVPWPPPKLHSDPTPLEAFRAKACLLTIARVSGFCQTFEKPDKFVSAYLQLAKYGSDGFLLNLVEILYDTLQEEVGFAEKKGY</sequence>
<proteinExistence type="predicted"/>
<reference evidence="1" key="1">
    <citation type="submission" date="2018-02" db="EMBL/GenBank/DDBJ databases">
        <authorList>
            <person name="Cohen D.B."/>
            <person name="Kent A.D."/>
        </authorList>
    </citation>
    <scope>NUCLEOTIDE SEQUENCE</scope>
</reference>
<gene>
    <name evidence="1" type="ORF">FSB_LOCUS37158</name>
</gene>